<dbReference type="Proteomes" id="UP001239994">
    <property type="component" value="Unassembled WGS sequence"/>
</dbReference>
<evidence type="ECO:0000256" key="1">
    <source>
        <dbReference type="SAM" id="MobiDB-lite"/>
    </source>
</evidence>
<gene>
    <name evidence="3" type="ORF">P4O66_012190</name>
</gene>
<evidence type="ECO:0000313" key="3">
    <source>
        <dbReference type="EMBL" id="KAK1792229.1"/>
    </source>
</evidence>
<evidence type="ECO:0008006" key="5">
    <source>
        <dbReference type="Google" id="ProtNLM"/>
    </source>
</evidence>
<sequence>MRSPRRGVRSRPWASLLIEAVLIATFTTSSAMTAVWLICVCVCVCQQWASVLAALTVLGKGVISVSLAPPAVAHASYHSWRIIEGDAWSGDGATSVSIHPPAVSTPSPPPVSTATPPPVLTPSPPPSALVLQLRRNASVIYVIYNQHRHIHLAIMRAEVPELDEEIDLLSSIITKHRESGMKHTAPSQDAPGIAEDSSRLRSHHRPKATVGSAPAHPVPSALTTLTTMGAPLGPGPSAPSSPSPVASVVQGVPLIVPYPPGDHSFTVVTGLCLMLGSVALVLAAVCWVRMQRATRLAQKADYSAFGVLNHHSYDVTSSGDKTLAQSAQMYHYQHQKQQMLSLKQRDEPKIPESGATSDEENEDGDFTVYECPGLAPTGEMEVKNPLFDDSTLHLHLNLQRSYN</sequence>
<evidence type="ECO:0000313" key="4">
    <source>
        <dbReference type="Proteomes" id="UP001239994"/>
    </source>
</evidence>
<feature type="compositionally biased region" description="Pro residues" evidence="1">
    <location>
        <begin position="106"/>
        <end position="120"/>
    </location>
</feature>
<keyword evidence="2" id="KW-0472">Membrane</keyword>
<keyword evidence="2" id="KW-1133">Transmembrane helix</keyword>
<feature type="region of interest" description="Disordered" evidence="1">
    <location>
        <begin position="177"/>
        <end position="217"/>
    </location>
</feature>
<feature type="transmembrane region" description="Helical" evidence="2">
    <location>
        <begin position="265"/>
        <end position="288"/>
    </location>
</feature>
<accession>A0AAD9DTJ6</accession>
<feature type="region of interest" description="Disordered" evidence="1">
    <location>
        <begin position="98"/>
        <end position="120"/>
    </location>
</feature>
<keyword evidence="2" id="KW-0812">Transmembrane</keyword>
<keyword evidence="4" id="KW-1185">Reference proteome</keyword>
<organism evidence="3 4">
    <name type="scientific">Electrophorus voltai</name>
    <dbReference type="NCBI Taxonomy" id="2609070"/>
    <lineage>
        <taxon>Eukaryota</taxon>
        <taxon>Metazoa</taxon>
        <taxon>Chordata</taxon>
        <taxon>Craniata</taxon>
        <taxon>Vertebrata</taxon>
        <taxon>Euteleostomi</taxon>
        <taxon>Actinopterygii</taxon>
        <taxon>Neopterygii</taxon>
        <taxon>Teleostei</taxon>
        <taxon>Ostariophysi</taxon>
        <taxon>Gymnotiformes</taxon>
        <taxon>Gymnotoidei</taxon>
        <taxon>Gymnotidae</taxon>
        <taxon>Electrophorus</taxon>
    </lineage>
</organism>
<dbReference type="EMBL" id="JAROKS010000019">
    <property type="protein sequence ID" value="KAK1792229.1"/>
    <property type="molecule type" value="Genomic_DNA"/>
</dbReference>
<proteinExistence type="predicted"/>
<feature type="region of interest" description="Disordered" evidence="1">
    <location>
        <begin position="340"/>
        <end position="370"/>
    </location>
</feature>
<feature type="transmembrane region" description="Helical" evidence="2">
    <location>
        <begin position="12"/>
        <end position="38"/>
    </location>
</feature>
<name>A0AAD9DTJ6_9TELE</name>
<dbReference type="AlphaFoldDB" id="A0AAD9DTJ6"/>
<evidence type="ECO:0000256" key="2">
    <source>
        <dbReference type="SAM" id="Phobius"/>
    </source>
</evidence>
<reference evidence="3" key="1">
    <citation type="submission" date="2023-03" db="EMBL/GenBank/DDBJ databases">
        <title>Electrophorus voltai genome.</title>
        <authorList>
            <person name="Bian C."/>
        </authorList>
    </citation>
    <scope>NUCLEOTIDE SEQUENCE</scope>
    <source>
        <strain evidence="3">CB-2022</strain>
        <tissue evidence="3">Muscle</tissue>
    </source>
</reference>
<dbReference type="Pfam" id="PF06809">
    <property type="entry name" value="NPDC1"/>
    <property type="match status" value="1"/>
</dbReference>
<dbReference type="InterPro" id="IPR009635">
    <property type="entry name" value="NPDC1"/>
</dbReference>
<protein>
    <recommendedName>
        <fullName evidence="5">Neural proliferation, differentiation and control, 1b</fullName>
    </recommendedName>
</protein>
<dbReference type="GO" id="GO:0016020">
    <property type="term" value="C:membrane"/>
    <property type="evidence" value="ECO:0007669"/>
    <property type="project" value="InterPro"/>
</dbReference>
<dbReference type="PANTHER" id="PTHR23352:SF2">
    <property type="entry name" value="NEURAL PROLIFERATION DIFFERENTIATION AND CONTROL PROTEIN 1"/>
    <property type="match status" value="1"/>
</dbReference>
<comment type="caution">
    <text evidence="3">The sequence shown here is derived from an EMBL/GenBank/DDBJ whole genome shotgun (WGS) entry which is preliminary data.</text>
</comment>
<dbReference type="PANTHER" id="PTHR23352">
    <property type="entry name" value="NEURAL PROLIFERATION DIFFERENTIATION AND CONTROL PROTEIN-1 NPDC-1 PROTEIN"/>
    <property type="match status" value="1"/>
</dbReference>